<evidence type="ECO:0000313" key="3">
    <source>
        <dbReference type="Proteomes" id="UP001285521"/>
    </source>
</evidence>
<dbReference type="InterPro" id="IPR002575">
    <property type="entry name" value="Aminoglycoside_PTrfase"/>
</dbReference>
<dbReference type="Proteomes" id="UP001285521">
    <property type="component" value="Unassembled WGS sequence"/>
</dbReference>
<dbReference type="PANTHER" id="PTHR21310">
    <property type="entry name" value="AMINOGLYCOSIDE PHOSPHOTRANSFERASE-RELATED-RELATED"/>
    <property type="match status" value="1"/>
</dbReference>
<dbReference type="RefSeq" id="WP_319969706.1">
    <property type="nucleotide sequence ID" value="NZ_JAXAVW010000028.1"/>
</dbReference>
<evidence type="ECO:0000259" key="1">
    <source>
        <dbReference type="Pfam" id="PF01636"/>
    </source>
</evidence>
<dbReference type="Gene3D" id="3.30.200.20">
    <property type="entry name" value="Phosphorylase Kinase, domain 1"/>
    <property type="match status" value="1"/>
</dbReference>
<dbReference type="Pfam" id="PF01636">
    <property type="entry name" value="APH"/>
    <property type="match status" value="1"/>
</dbReference>
<sequence>MLHANEIPVNEAVVQSLVQSQRPDWASLPLSPAGAGTDNVMYRLGDDLLVRLPRTTAKARSLSKERTWLPRLGPLLTHQVPEPVYAGTPAPEFPLPWSIYRWIDATEVDANSVQDWATFGTELATFVHELHNIDLMGASRADELSWYRGGSLKDCEEDISTYFDDCRTITDNGLDVHALEQLWRAALRLPEPPSPHVWLHGDLRPANLLAAKGRLHAVIDFGCLSVGSPAAEHAPVWDLPEPARQAYWNAMNLDDLTWAHARAWAIAVGIAGLSYYRSTWPAFATECRTRLGTILKDAATR</sequence>
<reference evidence="2 3" key="2">
    <citation type="submission" date="2023-11" db="EMBL/GenBank/DDBJ databases">
        <authorList>
            <person name="Lara A.C."/>
            <person name="Chronakova A."/>
        </authorList>
    </citation>
    <scope>NUCLEOTIDE SEQUENCE [LARGE SCALE GENOMIC DNA]</scope>
    <source>
        <strain evidence="2 3">BCCO 10_0856</strain>
    </source>
</reference>
<gene>
    <name evidence="2" type="ORF">SK803_30850</name>
</gene>
<dbReference type="InterPro" id="IPR011009">
    <property type="entry name" value="Kinase-like_dom_sf"/>
</dbReference>
<evidence type="ECO:0000313" key="2">
    <source>
        <dbReference type="EMBL" id="MDX8034637.1"/>
    </source>
</evidence>
<dbReference type="EMBL" id="JAXAVW010000028">
    <property type="protein sequence ID" value="MDX8034637.1"/>
    <property type="molecule type" value="Genomic_DNA"/>
</dbReference>
<dbReference type="GO" id="GO:0016740">
    <property type="term" value="F:transferase activity"/>
    <property type="evidence" value="ECO:0007669"/>
    <property type="project" value="UniProtKB-KW"/>
</dbReference>
<dbReference type="SUPFAM" id="SSF56112">
    <property type="entry name" value="Protein kinase-like (PK-like)"/>
    <property type="match status" value="1"/>
</dbReference>
<comment type="caution">
    <text evidence="2">The sequence shown here is derived from an EMBL/GenBank/DDBJ whole genome shotgun (WGS) entry which is preliminary data.</text>
</comment>
<dbReference type="CDD" id="cd05155">
    <property type="entry name" value="APH_ChoK_like_1"/>
    <property type="match status" value="1"/>
</dbReference>
<dbReference type="Gene3D" id="3.90.1200.10">
    <property type="match status" value="1"/>
</dbReference>
<dbReference type="InterPro" id="IPR051678">
    <property type="entry name" value="AGP_Transferase"/>
</dbReference>
<protein>
    <submittedName>
        <fullName evidence="2">Aminoglycoside phosphotransferase family protein</fullName>
        <ecNumber evidence="2">2.7.-.-</ecNumber>
    </submittedName>
</protein>
<organism evidence="2 3">
    <name type="scientific">Lentzea miocenica</name>
    <dbReference type="NCBI Taxonomy" id="3095431"/>
    <lineage>
        <taxon>Bacteria</taxon>
        <taxon>Bacillati</taxon>
        <taxon>Actinomycetota</taxon>
        <taxon>Actinomycetes</taxon>
        <taxon>Pseudonocardiales</taxon>
        <taxon>Pseudonocardiaceae</taxon>
        <taxon>Lentzea</taxon>
    </lineage>
</organism>
<keyword evidence="3" id="KW-1185">Reference proteome</keyword>
<accession>A0ABU4T8Z1</accession>
<proteinExistence type="predicted"/>
<feature type="domain" description="Aminoglycoside phosphotransferase" evidence="1">
    <location>
        <begin position="31"/>
        <end position="247"/>
    </location>
</feature>
<keyword evidence="2" id="KW-0808">Transferase</keyword>
<reference evidence="2 3" key="1">
    <citation type="submission" date="2023-11" db="EMBL/GenBank/DDBJ databases">
        <title>Lentzea sokolovensis, sp. nov., Lentzea kristufkii, sp. nov., and Lentzea miocenensis, sp. nov., rare actinobacteria from Sokolov Coal Basin, Miocene lacustrine sediment, Czech Republic.</title>
        <authorList>
            <person name="Lara A."/>
            <person name="Kotroba L."/>
            <person name="Nouioui I."/>
            <person name="Neumann-Schaal M."/>
            <person name="Mast Y."/>
            <person name="Chronakova A."/>
        </authorList>
    </citation>
    <scope>NUCLEOTIDE SEQUENCE [LARGE SCALE GENOMIC DNA]</scope>
    <source>
        <strain evidence="2 3">BCCO 10_0856</strain>
    </source>
</reference>
<dbReference type="PANTHER" id="PTHR21310:SF42">
    <property type="entry name" value="BIFUNCTIONAL AAC_APH"/>
    <property type="match status" value="1"/>
</dbReference>
<name>A0ABU4T8Z1_9PSEU</name>
<dbReference type="EC" id="2.7.-.-" evidence="2"/>